<feature type="chain" id="PRO_5037918262" evidence="2">
    <location>
        <begin position="22"/>
        <end position="539"/>
    </location>
</feature>
<dbReference type="PANTHER" id="PTHR23150">
    <property type="entry name" value="SULFATASE MODIFYING FACTOR 1, 2"/>
    <property type="match status" value="1"/>
</dbReference>
<evidence type="ECO:0000313" key="5">
    <source>
        <dbReference type="Proteomes" id="UP000698963"/>
    </source>
</evidence>
<feature type="signal peptide" evidence="2">
    <location>
        <begin position="1"/>
        <end position="21"/>
    </location>
</feature>
<sequence>MKTWRCLLLAACFLFPSGVSAAPSGNPAPAEGDLVLPGPEGVVFAFRAVHVGSADGENGPLSGARFIMGDPSGDFRSPPTAVMIAGAFESTDEARPGRVYYMGKYEVTRAQYAAVMGTEALPPVKGAEDPDMPVTGVSYFDAVAFVDRLNTWLYKNALSSLPCAGPSPGFVRLPSEMEWEFAARGGQEVDSVTFDDVYPYEDLAAHEWFSGPSSSHNKVQKVGMLRPNPLGLHDMLGNVREITQSQYYIEYYQGRGGGFAARGGHYLVSEDEISAALRTEEPYYLGSVQQGMRPNVKPTMGFRIMLSAPVLTDRQSIAAIEEAWENYRSGDGASMPAALSVADTASREAVSAQDALVRLEKVKEALRGENLMNALQSDIDATEGALRDMVRIRREADEESARVWVNIAAERGLYLAINLRGLAVAGEAPTERLRARAEEYAYNVNSGLESYSKIMAELAKLPSELVLKAFDAHDAYLAGLMEKEQKAGGERAKQRLADLDRQKNTFLPVTRRHYERYHKEKRFDAATWRSEYAVKLQDE</sequence>
<reference evidence="4" key="1">
    <citation type="journal article" date="2021" name="PeerJ">
        <title>Extensive microbial diversity within the chicken gut microbiome revealed by metagenomics and culture.</title>
        <authorList>
            <person name="Gilroy R."/>
            <person name="Ravi A."/>
            <person name="Getino M."/>
            <person name="Pursley I."/>
            <person name="Horton D.L."/>
            <person name="Alikhan N.F."/>
            <person name="Baker D."/>
            <person name="Gharbi K."/>
            <person name="Hall N."/>
            <person name="Watson M."/>
            <person name="Adriaenssens E.M."/>
            <person name="Foster-Nyarko E."/>
            <person name="Jarju S."/>
            <person name="Secka A."/>
            <person name="Antonio M."/>
            <person name="Oren A."/>
            <person name="Chaudhuri R.R."/>
            <person name="La Ragione R."/>
            <person name="Hildebrand F."/>
            <person name="Pallen M.J."/>
        </authorList>
    </citation>
    <scope>NUCLEOTIDE SEQUENCE</scope>
    <source>
        <strain evidence="4">ChiGjej2B2-19336</strain>
    </source>
</reference>
<organism evidence="4 5">
    <name type="scientific">Mailhella massiliensis</name>
    <dbReference type="NCBI Taxonomy" id="1903261"/>
    <lineage>
        <taxon>Bacteria</taxon>
        <taxon>Pseudomonadati</taxon>
        <taxon>Thermodesulfobacteriota</taxon>
        <taxon>Desulfovibrionia</taxon>
        <taxon>Desulfovibrionales</taxon>
        <taxon>Desulfovibrionaceae</taxon>
        <taxon>Mailhella</taxon>
    </lineage>
</organism>
<feature type="domain" description="Sulfatase-modifying factor enzyme-like" evidence="3">
    <location>
        <begin position="98"/>
        <end position="283"/>
    </location>
</feature>
<dbReference type="InterPro" id="IPR051043">
    <property type="entry name" value="Sulfatase_Mod_Factor_Kinase"/>
</dbReference>
<proteinExistence type="predicted"/>
<comment type="caution">
    <text evidence="4">The sequence shown here is derived from an EMBL/GenBank/DDBJ whole genome shotgun (WGS) entry which is preliminary data.</text>
</comment>
<dbReference type="InterPro" id="IPR005532">
    <property type="entry name" value="SUMF_dom"/>
</dbReference>
<dbReference type="AlphaFoldDB" id="A0A921AUJ5"/>
<name>A0A921AUJ5_9BACT</name>
<dbReference type="InterPro" id="IPR016187">
    <property type="entry name" value="CTDL_fold"/>
</dbReference>
<gene>
    <name evidence="4" type="ORF">K8W16_00445</name>
</gene>
<accession>A0A921AUJ5</accession>
<evidence type="ECO:0000313" key="4">
    <source>
        <dbReference type="EMBL" id="HJD96104.1"/>
    </source>
</evidence>
<evidence type="ECO:0000256" key="1">
    <source>
        <dbReference type="SAM" id="Coils"/>
    </source>
</evidence>
<protein>
    <submittedName>
        <fullName evidence="4">Formylglycine-generating enzyme family protein</fullName>
    </submittedName>
</protein>
<dbReference type="PANTHER" id="PTHR23150:SF19">
    <property type="entry name" value="FORMYLGLYCINE-GENERATING ENZYME"/>
    <property type="match status" value="1"/>
</dbReference>
<dbReference type="InterPro" id="IPR042095">
    <property type="entry name" value="SUMF_sf"/>
</dbReference>
<reference evidence="4" key="2">
    <citation type="submission" date="2021-09" db="EMBL/GenBank/DDBJ databases">
        <authorList>
            <person name="Gilroy R."/>
        </authorList>
    </citation>
    <scope>NUCLEOTIDE SEQUENCE</scope>
    <source>
        <strain evidence="4">ChiGjej2B2-19336</strain>
    </source>
</reference>
<dbReference type="Proteomes" id="UP000698963">
    <property type="component" value="Unassembled WGS sequence"/>
</dbReference>
<dbReference type="SUPFAM" id="SSF56436">
    <property type="entry name" value="C-type lectin-like"/>
    <property type="match status" value="1"/>
</dbReference>
<evidence type="ECO:0000259" key="3">
    <source>
        <dbReference type="Pfam" id="PF03781"/>
    </source>
</evidence>
<dbReference type="Gene3D" id="3.90.1580.10">
    <property type="entry name" value="paralog of FGE (formylglycine-generating enzyme)"/>
    <property type="match status" value="1"/>
</dbReference>
<keyword evidence="1" id="KW-0175">Coiled coil</keyword>
<feature type="coiled-coil region" evidence="1">
    <location>
        <begin position="342"/>
        <end position="369"/>
    </location>
</feature>
<keyword evidence="2" id="KW-0732">Signal</keyword>
<dbReference type="Pfam" id="PF03781">
    <property type="entry name" value="FGE-sulfatase"/>
    <property type="match status" value="1"/>
</dbReference>
<evidence type="ECO:0000256" key="2">
    <source>
        <dbReference type="SAM" id="SignalP"/>
    </source>
</evidence>
<dbReference type="EMBL" id="DYZA01000011">
    <property type="protein sequence ID" value="HJD96104.1"/>
    <property type="molecule type" value="Genomic_DNA"/>
</dbReference>
<dbReference type="RefSeq" id="WP_304120194.1">
    <property type="nucleotide sequence ID" value="NZ_DYZA01000011.1"/>
</dbReference>
<dbReference type="GO" id="GO:0120147">
    <property type="term" value="F:formylglycine-generating oxidase activity"/>
    <property type="evidence" value="ECO:0007669"/>
    <property type="project" value="TreeGrafter"/>
</dbReference>